<proteinExistence type="predicted"/>
<dbReference type="HOGENOM" id="CLU_065416_0_0_1"/>
<dbReference type="Proteomes" id="UP000001056">
    <property type="component" value="Unassembled WGS sequence"/>
</dbReference>
<name>Q2H1S8_CHAGB</name>
<feature type="domain" description="Methyltransferase type 11" evidence="1">
    <location>
        <begin position="64"/>
        <end position="165"/>
    </location>
</feature>
<dbReference type="AlphaFoldDB" id="Q2H1S8"/>
<dbReference type="InterPro" id="IPR013216">
    <property type="entry name" value="Methyltransf_11"/>
</dbReference>
<dbReference type="InterPro" id="IPR029063">
    <property type="entry name" value="SAM-dependent_MTases_sf"/>
</dbReference>
<dbReference type="InParanoid" id="Q2H1S8"/>
<protein>
    <recommendedName>
        <fullName evidence="1">Methyltransferase type 11 domain-containing protein</fullName>
    </recommendedName>
</protein>
<dbReference type="RefSeq" id="XP_001223482.1">
    <property type="nucleotide sequence ID" value="XM_001223481.1"/>
</dbReference>
<dbReference type="EMBL" id="CH408032">
    <property type="protein sequence ID" value="EAQ87649.1"/>
    <property type="molecule type" value="Genomic_DNA"/>
</dbReference>
<reference evidence="3" key="1">
    <citation type="journal article" date="2015" name="Genome Announc.">
        <title>Draft genome sequence of the cellulolytic fungus Chaetomium globosum.</title>
        <authorList>
            <person name="Cuomo C.A."/>
            <person name="Untereiner W.A."/>
            <person name="Ma L.-J."/>
            <person name="Grabherr M."/>
            <person name="Birren B.W."/>
        </authorList>
    </citation>
    <scope>NUCLEOTIDE SEQUENCE [LARGE SCALE GENOMIC DNA]</scope>
    <source>
        <strain evidence="3">ATCC 6205 / CBS 148.51 / DSM 1962 / NBRC 6347 / NRRL 1970</strain>
    </source>
</reference>
<dbReference type="GO" id="GO:0008757">
    <property type="term" value="F:S-adenosylmethionine-dependent methyltransferase activity"/>
    <property type="evidence" value="ECO:0007669"/>
    <property type="project" value="InterPro"/>
</dbReference>
<evidence type="ECO:0000313" key="3">
    <source>
        <dbReference type="Proteomes" id="UP000001056"/>
    </source>
</evidence>
<dbReference type="eggNOG" id="ENOG502S4V1">
    <property type="taxonomic scope" value="Eukaryota"/>
</dbReference>
<dbReference type="SUPFAM" id="SSF53335">
    <property type="entry name" value="S-adenosyl-L-methionine-dependent methyltransferases"/>
    <property type="match status" value="1"/>
</dbReference>
<evidence type="ECO:0000313" key="2">
    <source>
        <dbReference type="EMBL" id="EAQ87649.1"/>
    </source>
</evidence>
<dbReference type="Gene3D" id="3.40.50.150">
    <property type="entry name" value="Vaccinia Virus protein VP39"/>
    <property type="match status" value="1"/>
</dbReference>
<sequence length="305" mass="34032">MTAATRAAELHKFFNNFKLLGNNALEGIFFENARRVSTPLATIMLSQMGLTEATETPFKVFENACGVGVVAPILQHITKPDVLKKSSILCGDFSEQFTELAKRTVGKLEGWEKTEARRVDAQKTGLEDGAFTHVATNIGFHVVPDSEAALDVAEAIRILQPGGVLGFTTWHLEAGWITLMREAFNTFPFEAPLVMPMQVTRWGSWYDVNWIRKTLEKKGLEDVKVNVTAFLTHVDGVDAFIKHFDMMLDVVMAGSWSEELRKEHPKEEVKKLMKEYLEKRFGGDGWDLSWVAAIATARVPSGARG</sequence>
<dbReference type="VEuPathDB" id="FungiDB:CHGG_04268"/>
<dbReference type="GeneID" id="4392997"/>
<dbReference type="Pfam" id="PF08241">
    <property type="entry name" value="Methyltransf_11"/>
    <property type="match status" value="1"/>
</dbReference>
<dbReference type="OrthoDB" id="2013972at2759"/>
<keyword evidence="3" id="KW-1185">Reference proteome</keyword>
<accession>Q2H1S8</accession>
<organism evidence="2 3">
    <name type="scientific">Chaetomium globosum (strain ATCC 6205 / CBS 148.51 / DSM 1962 / NBRC 6347 / NRRL 1970)</name>
    <name type="common">Soil fungus</name>
    <dbReference type="NCBI Taxonomy" id="306901"/>
    <lineage>
        <taxon>Eukaryota</taxon>
        <taxon>Fungi</taxon>
        <taxon>Dikarya</taxon>
        <taxon>Ascomycota</taxon>
        <taxon>Pezizomycotina</taxon>
        <taxon>Sordariomycetes</taxon>
        <taxon>Sordariomycetidae</taxon>
        <taxon>Sordariales</taxon>
        <taxon>Chaetomiaceae</taxon>
        <taxon>Chaetomium</taxon>
    </lineage>
</organism>
<gene>
    <name evidence="2" type="ORF">CHGG_04268</name>
</gene>
<evidence type="ECO:0000259" key="1">
    <source>
        <dbReference type="Pfam" id="PF08241"/>
    </source>
</evidence>
<dbReference type="OMA" id="EFKVICM"/>